<organism evidence="1 2">
    <name type="scientific">Scutellospora calospora</name>
    <dbReference type="NCBI Taxonomy" id="85575"/>
    <lineage>
        <taxon>Eukaryota</taxon>
        <taxon>Fungi</taxon>
        <taxon>Fungi incertae sedis</taxon>
        <taxon>Mucoromycota</taxon>
        <taxon>Glomeromycotina</taxon>
        <taxon>Glomeromycetes</taxon>
        <taxon>Diversisporales</taxon>
        <taxon>Gigasporaceae</taxon>
        <taxon>Scutellospora</taxon>
    </lineage>
</organism>
<protein>
    <submittedName>
        <fullName evidence="1">10357_t:CDS:1</fullName>
    </submittedName>
</protein>
<dbReference type="EMBL" id="CAJVPM010000483">
    <property type="protein sequence ID" value="CAG8445357.1"/>
    <property type="molecule type" value="Genomic_DNA"/>
</dbReference>
<reference evidence="1" key="1">
    <citation type="submission" date="2021-06" db="EMBL/GenBank/DDBJ databases">
        <authorList>
            <person name="Kallberg Y."/>
            <person name="Tangrot J."/>
            <person name="Rosling A."/>
        </authorList>
    </citation>
    <scope>NUCLEOTIDE SEQUENCE</scope>
    <source>
        <strain evidence="1">AU212A</strain>
    </source>
</reference>
<evidence type="ECO:0000313" key="2">
    <source>
        <dbReference type="Proteomes" id="UP000789860"/>
    </source>
</evidence>
<accession>A0ACA9K0K5</accession>
<gene>
    <name evidence="1" type="ORF">SCALOS_LOCUS891</name>
</gene>
<comment type="caution">
    <text evidence="1">The sequence shown here is derived from an EMBL/GenBank/DDBJ whole genome shotgun (WGS) entry which is preliminary data.</text>
</comment>
<name>A0ACA9K0K5_9GLOM</name>
<proteinExistence type="predicted"/>
<evidence type="ECO:0000313" key="1">
    <source>
        <dbReference type="EMBL" id="CAG8445357.1"/>
    </source>
</evidence>
<sequence length="238" mass="25478">MAGLFAFDRHDLTAVLAEFLGTAYFLFMGVGGAIAFGSSSIAGIGIPFSFGWSLMVNVFLWAPISGGVLNPAITIGLMATRSLKLIRGLLYIIAQLLGALLGSFLIKVLLPGDPNGATVLGPNTSVAQGFFLEMFATSVLTFAVLFMAIEKHAVFMAPFVIGISLFISALAIFGNYGNGHWIYYFGPTAGSLLAAGYWYLFTKLDYKKASGGDKEDEEFNFNGSKPENETNETNETMA</sequence>
<dbReference type="Proteomes" id="UP000789860">
    <property type="component" value="Unassembled WGS sequence"/>
</dbReference>
<keyword evidence="2" id="KW-1185">Reference proteome</keyword>